<reference evidence="1 2" key="1">
    <citation type="submission" date="2024-09" db="EMBL/GenBank/DDBJ databases">
        <title>The Natural Products Discovery Center: Release of the First 8490 Sequenced Strains for Exploring Actinobacteria Biosynthetic Diversity.</title>
        <authorList>
            <person name="Kalkreuter E."/>
            <person name="Kautsar S.A."/>
            <person name="Yang D."/>
            <person name="Bader C.D."/>
            <person name="Teijaro C.N."/>
            <person name="Fluegel L."/>
            <person name="Davis C.M."/>
            <person name="Simpson J.R."/>
            <person name="Lauterbach L."/>
            <person name="Steele A.D."/>
            <person name="Gui C."/>
            <person name="Meng S."/>
            <person name="Li G."/>
            <person name="Viehrig K."/>
            <person name="Ye F."/>
            <person name="Su P."/>
            <person name="Kiefer A.F."/>
            <person name="Nichols A."/>
            <person name="Cepeda A.J."/>
            <person name="Yan W."/>
            <person name="Fan B."/>
            <person name="Jiang Y."/>
            <person name="Adhikari A."/>
            <person name="Zheng C.-J."/>
            <person name="Schuster L."/>
            <person name="Cowan T.M."/>
            <person name="Smanski M.J."/>
            <person name="Chevrette M.G."/>
            <person name="De Carvalho L.P.S."/>
            <person name="Shen B."/>
        </authorList>
    </citation>
    <scope>NUCLEOTIDE SEQUENCE [LARGE SCALE GENOMIC DNA]</scope>
    <source>
        <strain evidence="1 2">NPDC058328</strain>
    </source>
</reference>
<proteinExistence type="predicted"/>
<dbReference type="Proteomes" id="UP001601627">
    <property type="component" value="Unassembled WGS sequence"/>
</dbReference>
<name>A0ABW6Q050_9ACTN</name>
<protein>
    <submittedName>
        <fullName evidence="1">Uncharacterized protein</fullName>
    </submittedName>
</protein>
<dbReference type="InterPro" id="IPR043504">
    <property type="entry name" value="Peptidase_S1_PA_chymotrypsin"/>
</dbReference>
<sequence length="306" mass="32031">MLTAKDALAAVLRQALPFLPGVVGVDIGFRQDGVELTDEVVIRVLVTDENDAPSQLEALTADTPFPVTVVQRDFTPLVDNATYDPVIGGGTLKAEHGGFLSPGGTLGGIANDAMFGGQVGVSCAHVIASITEPVNILQGDPIYQPSLSRKIGRLYRWQDATDTAAFKFDDGIAFDWIINEIGAYSGMSRAKLGDPVRKRGKTTLLTTGRVSAVGLQPLGTGTPPNSFEIYTDDLANQPIFAESGDSGSLVVNLFDQVVGILTQKGIEYISIVTTGTPPPGAISGFATQMMTEGAVTGAAESVGLNF</sequence>
<gene>
    <name evidence="1" type="ORF">ACFVZC_03350</name>
</gene>
<comment type="caution">
    <text evidence="1">The sequence shown here is derived from an EMBL/GenBank/DDBJ whole genome shotgun (WGS) entry which is preliminary data.</text>
</comment>
<dbReference type="RefSeq" id="WP_388232872.1">
    <property type="nucleotide sequence ID" value="NZ_JBHVZQ010000002.1"/>
</dbReference>
<dbReference type="SUPFAM" id="SSF50494">
    <property type="entry name" value="Trypsin-like serine proteases"/>
    <property type="match status" value="1"/>
</dbReference>
<accession>A0ABW6Q050</accession>
<keyword evidence="2" id="KW-1185">Reference proteome</keyword>
<organism evidence="1 2">
    <name type="scientific">Streptomyces marokkonensis</name>
    <dbReference type="NCBI Taxonomy" id="324855"/>
    <lineage>
        <taxon>Bacteria</taxon>
        <taxon>Bacillati</taxon>
        <taxon>Actinomycetota</taxon>
        <taxon>Actinomycetes</taxon>
        <taxon>Kitasatosporales</taxon>
        <taxon>Streptomycetaceae</taxon>
        <taxon>Streptomyces</taxon>
    </lineage>
</organism>
<evidence type="ECO:0000313" key="1">
    <source>
        <dbReference type="EMBL" id="MFF1272445.1"/>
    </source>
</evidence>
<dbReference type="Gene3D" id="2.40.10.10">
    <property type="entry name" value="Trypsin-like serine proteases"/>
    <property type="match status" value="1"/>
</dbReference>
<evidence type="ECO:0000313" key="2">
    <source>
        <dbReference type="Proteomes" id="UP001601627"/>
    </source>
</evidence>
<dbReference type="InterPro" id="IPR009003">
    <property type="entry name" value="Peptidase_S1_PA"/>
</dbReference>
<dbReference type="EMBL" id="JBHVZQ010000002">
    <property type="protein sequence ID" value="MFF1272445.1"/>
    <property type="molecule type" value="Genomic_DNA"/>
</dbReference>